<keyword evidence="1" id="KW-0812">Transmembrane</keyword>
<reference evidence="2 3" key="1">
    <citation type="submission" date="2016-05" db="EMBL/GenBank/DDBJ databases">
        <title>Genome sequencing of Vitellibacter soesokkakensis RSSK-12.</title>
        <authorList>
            <person name="Thevarajoo S."/>
            <person name="Selvaratnam C."/>
            <person name="Goh K.M."/>
            <person name="Chan K.-G."/>
            <person name="Chong C.S."/>
        </authorList>
    </citation>
    <scope>NUCLEOTIDE SEQUENCE [LARGE SCALE GENOMIC DNA]</scope>
    <source>
        <strain evidence="2 3">RSSK-12</strain>
    </source>
</reference>
<feature type="transmembrane region" description="Helical" evidence="1">
    <location>
        <begin position="198"/>
        <end position="228"/>
    </location>
</feature>
<dbReference type="RefSeq" id="WP_068761540.1">
    <property type="nucleotide sequence ID" value="NZ_LXIE01000011.1"/>
</dbReference>
<dbReference type="Proteomes" id="UP000077552">
    <property type="component" value="Unassembled WGS sequence"/>
</dbReference>
<feature type="transmembrane region" description="Helical" evidence="1">
    <location>
        <begin position="82"/>
        <end position="105"/>
    </location>
</feature>
<feature type="transmembrane region" description="Helical" evidence="1">
    <location>
        <begin position="37"/>
        <end position="62"/>
    </location>
</feature>
<gene>
    <name evidence="2" type="ORF">A7A78_11720</name>
</gene>
<evidence type="ECO:0000313" key="2">
    <source>
        <dbReference type="EMBL" id="OAD91692.1"/>
    </source>
</evidence>
<evidence type="ECO:0000313" key="3">
    <source>
        <dbReference type="Proteomes" id="UP000077552"/>
    </source>
</evidence>
<comment type="caution">
    <text evidence="2">The sequence shown here is derived from an EMBL/GenBank/DDBJ whole genome shotgun (WGS) entry which is preliminary data.</text>
</comment>
<dbReference type="OrthoDB" id="1365379at2"/>
<proteinExistence type="predicted"/>
<dbReference type="AlphaFoldDB" id="A0A1A9LG64"/>
<evidence type="ECO:0008006" key="4">
    <source>
        <dbReference type="Google" id="ProtNLM"/>
    </source>
</evidence>
<keyword evidence="1" id="KW-0472">Membrane</keyword>
<dbReference type="STRING" id="1385699.A7A78_11720"/>
<organism evidence="2 3">
    <name type="scientific">Aequorivita soesokkakensis</name>
    <dbReference type="NCBI Taxonomy" id="1385699"/>
    <lineage>
        <taxon>Bacteria</taxon>
        <taxon>Pseudomonadati</taxon>
        <taxon>Bacteroidota</taxon>
        <taxon>Flavobacteriia</taxon>
        <taxon>Flavobacteriales</taxon>
        <taxon>Flavobacteriaceae</taxon>
        <taxon>Aequorivita</taxon>
    </lineage>
</organism>
<sequence>MEPQIFQRIETAKAPDFGDVLTKSFELFKKIWVEGMLHLLVTLAVILPLLAVLYIPFITILIKAEANGGQPDFNPFLEYSVLWIAIYILAFLVIMIIIQTIAYAVTAHFFQVCKKADTGTPVEIGGYFVYLKNHFQKILVLSLAAFGITMLAAILCYLPIFYVMVPLQLMFVIFAFNPQLSVSEIVKAGFKLGNKFWLIAFGLIIISSMIAQLGIILCGIGLLATVFFTHIPMYYFYKETIGFDDDSPTDVLPNSF</sequence>
<keyword evidence="3" id="KW-1185">Reference proteome</keyword>
<keyword evidence="1" id="KW-1133">Transmembrane helix</keyword>
<protein>
    <recommendedName>
        <fullName evidence="4">Glycerophosphoryl diester phosphodiesterase membrane domain-containing protein</fullName>
    </recommendedName>
</protein>
<accession>A0A1A9LG64</accession>
<name>A0A1A9LG64_9FLAO</name>
<evidence type="ECO:0000256" key="1">
    <source>
        <dbReference type="SAM" id="Phobius"/>
    </source>
</evidence>
<feature type="transmembrane region" description="Helical" evidence="1">
    <location>
        <begin position="138"/>
        <end position="161"/>
    </location>
</feature>
<dbReference type="EMBL" id="LXIE01000011">
    <property type="protein sequence ID" value="OAD91692.1"/>
    <property type="molecule type" value="Genomic_DNA"/>
</dbReference>